<dbReference type="Pfam" id="PF18785">
    <property type="entry name" value="Inv-AAD"/>
    <property type="match status" value="1"/>
</dbReference>
<accession>A0A0K1ENX4</accession>
<dbReference type="RefSeq" id="WP_050434139.1">
    <property type="nucleotide sequence ID" value="NZ_CP012159.1"/>
</dbReference>
<dbReference type="PANTHER" id="PTHR30595:SF6">
    <property type="entry name" value="SCHLAFEN ALBA-2 DOMAIN-CONTAINING PROTEIN"/>
    <property type="match status" value="1"/>
</dbReference>
<dbReference type="PROSITE" id="PS51747">
    <property type="entry name" value="CYT_DCMP_DEAMINASES_2"/>
    <property type="match status" value="1"/>
</dbReference>
<dbReference type="Pfam" id="PF13749">
    <property type="entry name" value="HATPase_c_4"/>
    <property type="match status" value="1"/>
</dbReference>
<dbReference type="GO" id="GO:0003824">
    <property type="term" value="F:catalytic activity"/>
    <property type="evidence" value="ECO:0007669"/>
    <property type="project" value="InterPro"/>
</dbReference>
<dbReference type="Gene3D" id="1.10.10.10">
    <property type="entry name" value="Winged helix-like DNA-binding domain superfamily/Winged helix DNA-binding domain"/>
    <property type="match status" value="1"/>
</dbReference>
<dbReference type="InterPro" id="IPR036390">
    <property type="entry name" value="WH_DNA-bd_sf"/>
</dbReference>
<sequence>MATKRFDPRKLMELAVDVMVRSTQEPRGDGKASPLVGAVLWNDGVTDTASRSELRDGDHAEFTLLERKHRSDKLDDAVLFSTLEPCAPGARKHPKLSCAERIVLARIKEIWVGVEDPDPTVDRKGIKYLQDSGVKVHIFDRDLQERIRATNRKFIAQAEVRAAAAREGGGKQPASLSEFEGPQRGATLGDLDAAALKEYRATFDKGTRTVAEFHRRLAKQGLLVEQKGKFVPTGFGTLLFGKQPRELLPQAGLLGTITYEDGREEPRDFVGPAIEAPDQAIAWLKDKLPNPITRTSAKRKEVRETFYELLREGIVNALVHRDYAIKGAKCQLIASPHKVVVMSPGAPVEPITMKQLEAFDAPMLSRNPVMHFVFGKMKLAEERGLGLRSMRERASAAGLPLPSYTYKGPYVVLTMYPDAASVTADVSDNKALTELSAAERVGWAWLVTRERATSPEYQEALELPNRTALNHLKRMTELGLLRRVGAGRATYYEVVRP</sequence>
<organism evidence="2 3">
    <name type="scientific">Chondromyces crocatus</name>
    <dbReference type="NCBI Taxonomy" id="52"/>
    <lineage>
        <taxon>Bacteria</taxon>
        <taxon>Pseudomonadati</taxon>
        <taxon>Myxococcota</taxon>
        <taxon>Polyangia</taxon>
        <taxon>Polyangiales</taxon>
        <taxon>Polyangiaceae</taxon>
        <taxon>Chondromyces</taxon>
    </lineage>
</organism>
<reference evidence="2 3" key="1">
    <citation type="submission" date="2015-07" db="EMBL/GenBank/DDBJ databases">
        <title>Genome analysis of myxobacterium Chondromyces crocatus Cm c5 reveals a high potential for natural compound synthesis and the genetic basis for the loss of fruiting body formation.</title>
        <authorList>
            <person name="Zaburannyi N."/>
            <person name="Bunk B."/>
            <person name="Maier J."/>
            <person name="Overmann J."/>
            <person name="Mueller R."/>
        </authorList>
    </citation>
    <scope>NUCLEOTIDE SEQUENCE [LARGE SCALE GENOMIC DNA]</scope>
    <source>
        <strain evidence="2 3">Cm c5</strain>
    </source>
</reference>
<dbReference type="SUPFAM" id="SSF46785">
    <property type="entry name" value="Winged helix' DNA-binding domain"/>
    <property type="match status" value="1"/>
</dbReference>
<dbReference type="OrthoDB" id="9789524at2"/>
<gene>
    <name evidence="2" type="ORF">CMC5_067500</name>
</gene>
<dbReference type="InterPro" id="IPR002125">
    <property type="entry name" value="CMP_dCMP_dom"/>
</dbReference>
<name>A0A0K1ENX4_CHOCO</name>
<dbReference type="InterPro" id="IPR038475">
    <property type="entry name" value="RecG_C_sf"/>
</dbReference>
<feature type="domain" description="CMP/dCMP-type deaminase" evidence="1">
    <location>
        <begin position="6"/>
        <end position="136"/>
    </location>
</feature>
<dbReference type="KEGG" id="ccro:CMC5_067500"/>
<dbReference type="EMBL" id="CP012159">
    <property type="protein sequence ID" value="AKT42524.1"/>
    <property type="molecule type" value="Genomic_DNA"/>
</dbReference>
<evidence type="ECO:0000313" key="2">
    <source>
        <dbReference type="EMBL" id="AKT42524.1"/>
    </source>
</evidence>
<evidence type="ECO:0000259" key="1">
    <source>
        <dbReference type="PROSITE" id="PS51747"/>
    </source>
</evidence>
<dbReference type="Gene3D" id="3.40.140.10">
    <property type="entry name" value="Cytidine Deaminase, domain 2"/>
    <property type="match status" value="1"/>
</dbReference>
<proteinExistence type="predicted"/>
<dbReference type="AlphaFoldDB" id="A0A0K1ENX4"/>
<protein>
    <recommendedName>
        <fullName evidence="1">CMP/dCMP-type deaminase domain-containing protein</fullName>
    </recommendedName>
</protein>
<dbReference type="InterPro" id="IPR036388">
    <property type="entry name" value="WH-like_DNA-bd_sf"/>
</dbReference>
<dbReference type="Proteomes" id="UP000067626">
    <property type="component" value="Chromosome"/>
</dbReference>
<dbReference type="InterPro" id="IPR016193">
    <property type="entry name" value="Cytidine_deaminase-like"/>
</dbReference>
<dbReference type="Gene3D" id="3.30.565.60">
    <property type="match status" value="1"/>
</dbReference>
<dbReference type="PANTHER" id="PTHR30595">
    <property type="entry name" value="GLPR-RELATED TRANSCRIPTIONAL REPRESSOR"/>
    <property type="match status" value="1"/>
</dbReference>
<evidence type="ECO:0000313" key="3">
    <source>
        <dbReference type="Proteomes" id="UP000067626"/>
    </source>
</evidence>
<keyword evidence="3" id="KW-1185">Reference proteome</keyword>
<dbReference type="SUPFAM" id="SSF53927">
    <property type="entry name" value="Cytidine deaminase-like"/>
    <property type="match status" value="1"/>
</dbReference>
<dbReference type="STRING" id="52.CMC5_067500"/>